<name>A0A284R041_ARMOS</name>
<evidence type="ECO:0000256" key="7">
    <source>
        <dbReference type="ARBA" id="ARBA00023242"/>
    </source>
</evidence>
<keyword evidence="6" id="KW-0906">Nuclear pore complex</keyword>
<sequence>MPDDQDALISLNSHPIFSLPKEFSGPLAQPESSLELSTTTLPKFRNDSPTQDGPTPSGRRKIMVLRDSDVIVAAGKEIRMTHLGDGKFSHSSEKQYKTLHTPNLQFEIHHISLNPGGKLLAVAGASQVAVIVLPRSGFLRLVPDKLDCKSVQVGQYHHASDTSPPIAKIQWHPWGEAGTTLMVMTIDGKLREYDISVDAEDPLQVLSFVPDKKPGRSYLAEDPADREVASFDLGKGKADWGPLTIYAVMKSGDIYSICPYMPKNASIPSAYVHSLECFISAKLELLSRGSTSAASKNLSTIYDYQQKYVSALVKQLPAGSVFPATSRSVPMHPPTTMKASPTRQGPFLLQPSPRMLEHSDGGEATDIAYLAFGNDYDNNEEEDGGETEHLGVVMIAYQDGRVDLCLDVEKVEARWSNKSSRGLPMLAVYETIDLGLVSRLWSLSPELLDLLQGNHPVFVVDPIHDDTIYVYHAFGVHALHLEPVLQSLTSALRANDDEVDATLTEALQQSTVTNVQPILSTFSVEKKCSNPVVAVTIPDNVYLTYSIFILTSAMRITTFNLVLRSESPRSRTESLPPPVSDDGDELKEKDKWLKPAEGPSTYVSLLGTEPFQPGAILSRPSGLPSNPQLSLPPSARGELMLTPETLRYLANTAAELTNQIHEIHLAHRLSETRAGLQALELKRLCEKAAELNNLVDRLKGPDLDASQARIQTVQETHKSLMARLDRMLQHMMDKASPELSEHETKWFEELKRMKQDVTGIGRYDGSSLAVRAGMIQREYARVLPDLKSLLEKEQAWNAKHAQTNQTLGVSQAFEFGKKSSFEQTRISQLEHDVNQLATRLDITLSKPPDVEH</sequence>
<dbReference type="InterPro" id="IPR036322">
    <property type="entry name" value="WD40_repeat_dom_sf"/>
</dbReference>
<evidence type="ECO:0000256" key="2">
    <source>
        <dbReference type="ARBA" id="ARBA00022448"/>
    </source>
</evidence>
<keyword evidence="2" id="KW-0813">Transport</keyword>
<feature type="region of interest" description="Disordered" evidence="8">
    <location>
        <begin position="567"/>
        <end position="586"/>
    </location>
</feature>
<dbReference type="GO" id="GO:0005643">
    <property type="term" value="C:nuclear pore"/>
    <property type="evidence" value="ECO:0007669"/>
    <property type="project" value="UniProtKB-SubCell"/>
</dbReference>
<evidence type="ECO:0000313" key="10">
    <source>
        <dbReference type="Proteomes" id="UP000219338"/>
    </source>
</evidence>
<keyword evidence="5" id="KW-0811">Translocation</keyword>
<dbReference type="SUPFAM" id="SSF50978">
    <property type="entry name" value="WD40 repeat-like"/>
    <property type="match status" value="1"/>
</dbReference>
<evidence type="ECO:0008006" key="11">
    <source>
        <dbReference type="Google" id="ProtNLM"/>
    </source>
</evidence>
<dbReference type="OrthoDB" id="341482at2759"/>
<dbReference type="InterPro" id="IPR037700">
    <property type="entry name" value="NUP88/NUP82"/>
</dbReference>
<keyword evidence="4" id="KW-0653">Protein transport</keyword>
<organism evidence="9 10">
    <name type="scientific">Armillaria ostoyae</name>
    <name type="common">Armillaria root rot fungus</name>
    <dbReference type="NCBI Taxonomy" id="47428"/>
    <lineage>
        <taxon>Eukaryota</taxon>
        <taxon>Fungi</taxon>
        <taxon>Dikarya</taxon>
        <taxon>Basidiomycota</taxon>
        <taxon>Agaricomycotina</taxon>
        <taxon>Agaricomycetes</taxon>
        <taxon>Agaricomycetidae</taxon>
        <taxon>Agaricales</taxon>
        <taxon>Marasmiineae</taxon>
        <taxon>Physalacriaceae</taxon>
        <taxon>Armillaria</taxon>
    </lineage>
</organism>
<keyword evidence="7" id="KW-0539">Nucleus</keyword>
<keyword evidence="3" id="KW-0509">mRNA transport</keyword>
<dbReference type="STRING" id="47428.A0A284R041"/>
<keyword evidence="10" id="KW-1185">Reference proteome</keyword>
<dbReference type="Proteomes" id="UP000219338">
    <property type="component" value="Unassembled WGS sequence"/>
</dbReference>
<dbReference type="Pfam" id="PF10168">
    <property type="entry name" value="Nup88"/>
    <property type="match status" value="1"/>
</dbReference>
<dbReference type="AlphaFoldDB" id="A0A284R041"/>
<evidence type="ECO:0000256" key="8">
    <source>
        <dbReference type="SAM" id="MobiDB-lite"/>
    </source>
</evidence>
<evidence type="ECO:0000256" key="5">
    <source>
        <dbReference type="ARBA" id="ARBA00023010"/>
    </source>
</evidence>
<evidence type="ECO:0000313" key="9">
    <source>
        <dbReference type="EMBL" id="SJL02091.1"/>
    </source>
</evidence>
<dbReference type="PANTHER" id="PTHR13257">
    <property type="entry name" value="NUCLEOPORIN NUP84-RELATED"/>
    <property type="match status" value="1"/>
</dbReference>
<gene>
    <name evidence="9" type="ORF">ARMOST_05415</name>
</gene>
<protein>
    <recommendedName>
        <fullName evidence="11">Nucleoporin Nup82</fullName>
    </recommendedName>
</protein>
<dbReference type="GO" id="GO:0000056">
    <property type="term" value="P:ribosomal small subunit export from nucleus"/>
    <property type="evidence" value="ECO:0007669"/>
    <property type="project" value="InterPro"/>
</dbReference>
<dbReference type="GO" id="GO:0006406">
    <property type="term" value="P:mRNA export from nucleus"/>
    <property type="evidence" value="ECO:0007669"/>
    <property type="project" value="TreeGrafter"/>
</dbReference>
<accession>A0A284R041</accession>
<feature type="region of interest" description="Disordered" evidence="8">
    <location>
        <begin position="325"/>
        <end position="344"/>
    </location>
</feature>
<evidence type="ECO:0000256" key="3">
    <source>
        <dbReference type="ARBA" id="ARBA00022816"/>
    </source>
</evidence>
<dbReference type="EMBL" id="FUEG01000003">
    <property type="protein sequence ID" value="SJL02091.1"/>
    <property type="molecule type" value="Genomic_DNA"/>
</dbReference>
<reference evidence="10" key="1">
    <citation type="journal article" date="2017" name="Nat. Ecol. Evol.">
        <title>Genome expansion and lineage-specific genetic innovations in the forest pathogenic fungi Armillaria.</title>
        <authorList>
            <person name="Sipos G."/>
            <person name="Prasanna A.N."/>
            <person name="Walter M.C."/>
            <person name="O'Connor E."/>
            <person name="Balint B."/>
            <person name="Krizsan K."/>
            <person name="Kiss B."/>
            <person name="Hess J."/>
            <person name="Varga T."/>
            <person name="Slot J."/>
            <person name="Riley R."/>
            <person name="Boka B."/>
            <person name="Rigling D."/>
            <person name="Barry K."/>
            <person name="Lee J."/>
            <person name="Mihaltcheva S."/>
            <person name="LaButti K."/>
            <person name="Lipzen A."/>
            <person name="Waldron R."/>
            <person name="Moloney N.M."/>
            <person name="Sperisen C."/>
            <person name="Kredics L."/>
            <person name="Vagvoelgyi C."/>
            <person name="Patrignani A."/>
            <person name="Fitzpatrick D."/>
            <person name="Nagy I."/>
            <person name="Doyle S."/>
            <person name="Anderson J.B."/>
            <person name="Grigoriev I.V."/>
            <person name="Gueldener U."/>
            <person name="Muensterkoetter M."/>
            <person name="Nagy L.G."/>
        </authorList>
    </citation>
    <scope>NUCLEOTIDE SEQUENCE [LARGE SCALE GENOMIC DNA]</scope>
    <source>
        <strain evidence="10">C18/9</strain>
    </source>
</reference>
<dbReference type="GO" id="GO:0000055">
    <property type="term" value="P:ribosomal large subunit export from nucleus"/>
    <property type="evidence" value="ECO:0007669"/>
    <property type="project" value="InterPro"/>
</dbReference>
<evidence type="ECO:0000256" key="4">
    <source>
        <dbReference type="ARBA" id="ARBA00022927"/>
    </source>
</evidence>
<dbReference type="OMA" id="WHPLGVH"/>
<dbReference type="PANTHER" id="PTHR13257:SF0">
    <property type="entry name" value="NUCLEAR PORE COMPLEX PROTEIN NUP88"/>
    <property type="match status" value="1"/>
</dbReference>
<evidence type="ECO:0000256" key="6">
    <source>
        <dbReference type="ARBA" id="ARBA00023132"/>
    </source>
</evidence>
<dbReference type="InterPro" id="IPR019321">
    <property type="entry name" value="Nucleoporin_Nup88"/>
</dbReference>
<evidence type="ECO:0000256" key="1">
    <source>
        <dbReference type="ARBA" id="ARBA00004567"/>
    </source>
</evidence>
<feature type="region of interest" description="Disordered" evidence="8">
    <location>
        <begin position="22"/>
        <end position="59"/>
    </location>
</feature>
<comment type="subcellular location">
    <subcellularLocation>
        <location evidence="1">Nucleus</location>
        <location evidence="1">Nuclear pore complex</location>
    </subcellularLocation>
</comment>
<dbReference type="GO" id="GO:0017056">
    <property type="term" value="F:structural constituent of nuclear pore"/>
    <property type="evidence" value="ECO:0007669"/>
    <property type="project" value="InterPro"/>
</dbReference>
<feature type="compositionally biased region" description="Polar residues" evidence="8">
    <location>
        <begin position="30"/>
        <end position="54"/>
    </location>
</feature>
<dbReference type="GO" id="GO:0006606">
    <property type="term" value="P:protein import into nucleus"/>
    <property type="evidence" value="ECO:0007669"/>
    <property type="project" value="TreeGrafter"/>
</dbReference>
<proteinExistence type="predicted"/>